<dbReference type="EMBL" id="JAPQKS010000003">
    <property type="protein sequence ID" value="KAJ5239168.1"/>
    <property type="molecule type" value="Genomic_DNA"/>
</dbReference>
<evidence type="ECO:0000313" key="3">
    <source>
        <dbReference type="Proteomes" id="UP001150941"/>
    </source>
</evidence>
<feature type="compositionally biased region" description="Basic and acidic residues" evidence="1">
    <location>
        <begin position="539"/>
        <end position="556"/>
    </location>
</feature>
<feature type="compositionally biased region" description="Polar residues" evidence="1">
    <location>
        <begin position="351"/>
        <end position="360"/>
    </location>
</feature>
<protein>
    <submittedName>
        <fullName evidence="2">Uncharacterized protein</fullName>
    </submittedName>
</protein>
<dbReference type="AlphaFoldDB" id="A0A9W9TSK4"/>
<evidence type="ECO:0000256" key="1">
    <source>
        <dbReference type="SAM" id="MobiDB-lite"/>
    </source>
</evidence>
<feature type="compositionally biased region" description="Acidic residues" evidence="1">
    <location>
        <begin position="9"/>
        <end position="21"/>
    </location>
</feature>
<comment type="caution">
    <text evidence="2">The sequence shown here is derived from an EMBL/GenBank/DDBJ whole genome shotgun (WGS) entry which is preliminary data.</text>
</comment>
<feature type="compositionally biased region" description="Basic residues" evidence="1">
    <location>
        <begin position="298"/>
        <end position="307"/>
    </location>
</feature>
<feature type="region of interest" description="Disordered" evidence="1">
    <location>
        <begin position="229"/>
        <end position="363"/>
    </location>
</feature>
<feature type="region of interest" description="Disordered" evidence="1">
    <location>
        <begin position="77"/>
        <end position="105"/>
    </location>
</feature>
<name>A0A9W9TSK4_9EURO</name>
<proteinExistence type="predicted"/>
<accession>A0A9W9TSK4</accession>
<feature type="compositionally biased region" description="Polar residues" evidence="1">
    <location>
        <begin position="77"/>
        <end position="88"/>
    </location>
</feature>
<feature type="compositionally biased region" description="Basic and acidic residues" evidence="1">
    <location>
        <begin position="426"/>
        <end position="444"/>
    </location>
</feature>
<keyword evidence="3" id="KW-1185">Reference proteome</keyword>
<feature type="compositionally biased region" description="Polar residues" evidence="1">
    <location>
        <begin position="459"/>
        <end position="468"/>
    </location>
</feature>
<dbReference type="RefSeq" id="XP_058332087.1">
    <property type="nucleotide sequence ID" value="XM_058473084.1"/>
</dbReference>
<feature type="compositionally biased region" description="Polar residues" evidence="1">
    <location>
        <begin position="495"/>
        <end position="504"/>
    </location>
</feature>
<feature type="compositionally biased region" description="Polar residues" evidence="1">
    <location>
        <begin position="238"/>
        <end position="281"/>
    </location>
</feature>
<sequence length="602" mass="64652">MSWDRVIQDSDEEEPLIEDDFPASTDPLQDLGSPANHCDDASNKDPYETVAQADYPVTEEVPGPALSVNFDQFLQSQDGTQALSTSSQRQREERWIPSADGGGGGSVGATMAEIGLAQQRLFDDEGSNAGQYIPSTATFYPSEISQPGSFPTIQQFQYPRYGGSTEYLPAFTHAPQNGPYEATQLLPQGQPLLPGFSTPAASTNLDAHEDISGFSPSAQLAENLGDNLSKKAAHQAKPIQSATYSPHDTEPFSSVISPLPDTSKNEDQTSGLVSPQKSPGNTHDELALPIPTVEVAGAKKKRGRPKKQPLGEDEDDELALFQDSDLTSTTKPTAKRRPGRPPKAAGIPTADDSSGDTTASEMPASKIVVLNVNALSRVTSADTPNFTKDKKKATKEPKKKQTKRAKATETESTTATDDDVIWIDSKSAEATEEGQGHSHLKPERQPSMPCRTEDIPNHEPTTQTINRETCSEEARKEAKKCTRRHAQEPLPTEVNDATETSGAVSGTEAGKSEDTAGDASNPNTGKDSKDAPPDNQENQEPKTSEQEAPSKAEPGELPKTPAASMRSSLDRPSPMFSAGKVPYRVGLSKRARIAPLLKVVRK</sequence>
<feature type="compositionally biased region" description="Polar residues" evidence="1">
    <location>
        <begin position="377"/>
        <end position="386"/>
    </location>
</feature>
<dbReference type="OrthoDB" id="5404794at2759"/>
<dbReference type="Proteomes" id="UP001150941">
    <property type="component" value="Unassembled WGS sequence"/>
</dbReference>
<gene>
    <name evidence="2" type="ORF">N7468_003787</name>
</gene>
<reference evidence="2" key="2">
    <citation type="journal article" date="2023" name="IMA Fungus">
        <title>Comparative genomic study of the Penicillium genus elucidates a diverse pangenome and 15 lateral gene transfer events.</title>
        <authorList>
            <person name="Petersen C."/>
            <person name="Sorensen T."/>
            <person name="Nielsen M.R."/>
            <person name="Sondergaard T.E."/>
            <person name="Sorensen J.L."/>
            <person name="Fitzpatrick D.A."/>
            <person name="Frisvad J.C."/>
            <person name="Nielsen K.L."/>
        </authorList>
    </citation>
    <scope>NUCLEOTIDE SEQUENCE</scope>
    <source>
        <strain evidence="2">IBT 19713</strain>
    </source>
</reference>
<feature type="region of interest" description="Disordered" evidence="1">
    <location>
        <begin position="377"/>
        <end position="580"/>
    </location>
</feature>
<evidence type="ECO:0000313" key="2">
    <source>
        <dbReference type="EMBL" id="KAJ5239168.1"/>
    </source>
</evidence>
<organism evidence="2 3">
    <name type="scientific">Penicillium chermesinum</name>
    <dbReference type="NCBI Taxonomy" id="63820"/>
    <lineage>
        <taxon>Eukaryota</taxon>
        <taxon>Fungi</taxon>
        <taxon>Dikarya</taxon>
        <taxon>Ascomycota</taxon>
        <taxon>Pezizomycotina</taxon>
        <taxon>Eurotiomycetes</taxon>
        <taxon>Eurotiomycetidae</taxon>
        <taxon>Eurotiales</taxon>
        <taxon>Aspergillaceae</taxon>
        <taxon>Penicillium</taxon>
    </lineage>
</organism>
<feature type="compositionally biased region" description="Basic and acidic residues" evidence="1">
    <location>
        <begin position="469"/>
        <end position="480"/>
    </location>
</feature>
<reference evidence="2" key="1">
    <citation type="submission" date="2022-11" db="EMBL/GenBank/DDBJ databases">
        <authorList>
            <person name="Petersen C."/>
        </authorList>
    </citation>
    <scope>NUCLEOTIDE SEQUENCE</scope>
    <source>
        <strain evidence="2">IBT 19713</strain>
    </source>
</reference>
<feature type="compositionally biased region" description="Basic residues" evidence="1">
    <location>
        <begin position="389"/>
        <end position="405"/>
    </location>
</feature>
<feature type="region of interest" description="Disordered" evidence="1">
    <location>
        <begin position="1"/>
        <end position="45"/>
    </location>
</feature>
<dbReference type="GeneID" id="83200387"/>